<reference evidence="3 4" key="1">
    <citation type="submission" date="2020-03" db="EMBL/GenBank/DDBJ databases">
        <title>Genomic Encyclopedia of Type Strains, Phase IV (KMG-IV): sequencing the most valuable type-strain genomes for metagenomic binning, comparative biology and taxonomic classification.</title>
        <authorList>
            <person name="Goeker M."/>
        </authorList>
    </citation>
    <scope>NUCLEOTIDE SEQUENCE [LARGE SCALE GENOMIC DNA]</scope>
    <source>
        <strain evidence="3 4">DSM 4736</strain>
    </source>
</reference>
<organism evidence="3 4">
    <name type="scientific">Brevundimonas alba</name>
    <dbReference type="NCBI Taxonomy" id="74314"/>
    <lineage>
        <taxon>Bacteria</taxon>
        <taxon>Pseudomonadati</taxon>
        <taxon>Pseudomonadota</taxon>
        <taxon>Alphaproteobacteria</taxon>
        <taxon>Caulobacterales</taxon>
        <taxon>Caulobacteraceae</taxon>
        <taxon>Brevundimonas</taxon>
    </lineage>
</organism>
<comment type="caution">
    <text evidence="3">The sequence shown here is derived from an EMBL/GenBank/DDBJ whole genome shotgun (WGS) entry which is preliminary data.</text>
</comment>
<dbReference type="RefSeq" id="WP_168045782.1">
    <property type="nucleotide sequence ID" value="NZ_JAATJM010000001.1"/>
</dbReference>
<feature type="signal peptide" evidence="1">
    <location>
        <begin position="1"/>
        <end position="28"/>
    </location>
</feature>
<feature type="domain" description="Serine aminopeptidase S33" evidence="2">
    <location>
        <begin position="63"/>
        <end position="154"/>
    </location>
</feature>
<dbReference type="Proteomes" id="UP000587415">
    <property type="component" value="Unassembled WGS sequence"/>
</dbReference>
<evidence type="ECO:0000256" key="1">
    <source>
        <dbReference type="SAM" id="SignalP"/>
    </source>
</evidence>
<dbReference type="InterPro" id="IPR022742">
    <property type="entry name" value="Hydrolase_4"/>
</dbReference>
<dbReference type="AlphaFoldDB" id="A0A7X5YJ67"/>
<feature type="chain" id="PRO_5031063445" evidence="1">
    <location>
        <begin position="29"/>
        <end position="291"/>
    </location>
</feature>
<keyword evidence="1" id="KW-0732">Signal</keyword>
<evidence type="ECO:0000313" key="3">
    <source>
        <dbReference type="EMBL" id="NJC40947.1"/>
    </source>
</evidence>
<name>A0A7X5YJ67_9CAUL</name>
<keyword evidence="4" id="KW-1185">Reference proteome</keyword>
<dbReference type="SUPFAM" id="SSF53474">
    <property type="entry name" value="alpha/beta-Hydrolases"/>
    <property type="match status" value="1"/>
</dbReference>
<gene>
    <name evidence="3" type="ORF">GGQ87_001205</name>
</gene>
<dbReference type="EMBL" id="JAATJM010000001">
    <property type="protein sequence ID" value="NJC40947.1"/>
    <property type="molecule type" value="Genomic_DNA"/>
</dbReference>
<dbReference type="Pfam" id="PF12146">
    <property type="entry name" value="Hydrolase_4"/>
    <property type="match status" value="1"/>
</dbReference>
<evidence type="ECO:0000259" key="2">
    <source>
        <dbReference type="Pfam" id="PF12146"/>
    </source>
</evidence>
<accession>A0A7X5YJ67</accession>
<evidence type="ECO:0000313" key="4">
    <source>
        <dbReference type="Proteomes" id="UP000587415"/>
    </source>
</evidence>
<sequence length="291" mass="30444">MNRLLTLLRLSLSLAAALSLVPVAPALAQTAGAQFAPASAAEHIELPASGGRTIDVSVWQAAEERGVVVFSHGYNGAPGAYSRILSKWVEAGFTVVAPLHVDSLRHPQHDQFDGPAAFSTRIEDLAVVRGFVKATRPGLPIIAAGHSFGSLMSLIEGGARTVAGPLGDADVKAIVAFSSAGDLQGVVLPDTYAALATPMLMITGDADLVPQYVTDWHAHRSPFDRSAPGDKMLMVFAGADHSLVRNADEADFDLIVRATTAFMEGYGLGDPQARAAAQSLAAPEGVSIERR</sequence>
<protein>
    <submittedName>
        <fullName evidence="3">Alpha-beta hydrolase superfamily lysophospholipase</fullName>
    </submittedName>
</protein>
<dbReference type="Gene3D" id="3.40.50.1820">
    <property type="entry name" value="alpha/beta hydrolase"/>
    <property type="match status" value="1"/>
</dbReference>
<proteinExistence type="predicted"/>
<keyword evidence="3" id="KW-0378">Hydrolase</keyword>
<dbReference type="GO" id="GO:0016787">
    <property type="term" value="F:hydrolase activity"/>
    <property type="evidence" value="ECO:0007669"/>
    <property type="project" value="UniProtKB-KW"/>
</dbReference>
<dbReference type="InterPro" id="IPR029058">
    <property type="entry name" value="AB_hydrolase_fold"/>
</dbReference>